<proteinExistence type="predicted"/>
<dbReference type="SUPFAM" id="SSF53383">
    <property type="entry name" value="PLP-dependent transferases"/>
    <property type="match status" value="1"/>
</dbReference>
<gene>
    <name evidence="3" type="ORF">V5E97_19840</name>
</gene>
<reference evidence="3" key="1">
    <citation type="submission" date="2024-05" db="EMBL/GenBank/DDBJ databases">
        <title>Planctomycetes of the genus Singulisphaera possess chitinolytic capabilities.</title>
        <authorList>
            <person name="Ivanova A."/>
        </authorList>
    </citation>
    <scope>NUCLEOTIDE SEQUENCE</scope>
    <source>
        <strain evidence="3">Ch08T</strain>
    </source>
</reference>
<evidence type="ECO:0000259" key="2">
    <source>
        <dbReference type="Pfam" id="PF00266"/>
    </source>
</evidence>
<evidence type="ECO:0000256" key="1">
    <source>
        <dbReference type="ARBA" id="ARBA00022898"/>
    </source>
</evidence>
<dbReference type="GO" id="GO:0008483">
    <property type="term" value="F:transaminase activity"/>
    <property type="evidence" value="ECO:0007669"/>
    <property type="project" value="UniProtKB-KW"/>
</dbReference>
<keyword evidence="3" id="KW-0808">Transferase</keyword>
<dbReference type="InterPro" id="IPR015424">
    <property type="entry name" value="PyrdxlP-dep_Trfase"/>
</dbReference>
<dbReference type="InterPro" id="IPR000192">
    <property type="entry name" value="Aminotrans_V_dom"/>
</dbReference>
<organism evidence="3">
    <name type="scientific">Singulisphaera sp. Ch08</name>
    <dbReference type="NCBI Taxonomy" id="3120278"/>
    <lineage>
        <taxon>Bacteria</taxon>
        <taxon>Pseudomonadati</taxon>
        <taxon>Planctomycetota</taxon>
        <taxon>Planctomycetia</taxon>
        <taxon>Isosphaerales</taxon>
        <taxon>Isosphaeraceae</taxon>
        <taxon>Singulisphaera</taxon>
    </lineage>
</organism>
<dbReference type="PANTHER" id="PTHR43586">
    <property type="entry name" value="CYSTEINE DESULFURASE"/>
    <property type="match status" value="1"/>
</dbReference>
<dbReference type="InterPro" id="IPR015421">
    <property type="entry name" value="PyrdxlP-dep_Trfase_major"/>
</dbReference>
<dbReference type="InterPro" id="IPR015422">
    <property type="entry name" value="PyrdxlP-dep_Trfase_small"/>
</dbReference>
<dbReference type="Gene3D" id="3.90.1150.10">
    <property type="entry name" value="Aspartate Aminotransferase, domain 1"/>
    <property type="match status" value="1"/>
</dbReference>
<accession>A0AAU7CU41</accession>
<sequence>MDWESLRATEFPITERWAYFDHAAVAPIPRRAGNVLRSWAEDQEQNGVIHWLDWERKLGTARRQVAELLNADVDEIAFIGSTTHGIGLIAEGFPWREGDSVVTAAEEYPSNIYPWMNLASRGVELRTVPSRDGRVWARDLAAAIDGTTRLLTISHVEFASGFRNDIDALAEICKARGVAFFVDAIQGLGPLVIDVKRTPIDFLAADGHKWLLGPEGAGLLFVRREWIDRLRPLGVGWHSVVSSFNTPGFNFTLKPSAERWEGGSFNMPGLQAFGASLSLIMELGKEAVSQRILDRAEAVRELARSAGWQVYGSPRAEDLSGIVALECKDTDPDAVVRRLRADGIAMASRRGRLRISPHVYTNEEDLERLRLGLISNRGHTAE</sequence>
<feature type="domain" description="Aminotransferase class V" evidence="2">
    <location>
        <begin position="19"/>
        <end position="364"/>
    </location>
</feature>
<dbReference type="AlphaFoldDB" id="A0AAU7CU41"/>
<keyword evidence="1" id="KW-0663">Pyridoxal phosphate</keyword>
<name>A0AAU7CU41_9BACT</name>
<evidence type="ECO:0000313" key="3">
    <source>
        <dbReference type="EMBL" id="XBH08206.1"/>
    </source>
</evidence>
<protein>
    <submittedName>
        <fullName evidence="3">Aminotransferase class V-fold PLP-dependent enzyme</fullName>
    </submittedName>
</protein>
<keyword evidence="3" id="KW-0032">Aminotransferase</keyword>
<dbReference type="Pfam" id="PF00266">
    <property type="entry name" value="Aminotran_5"/>
    <property type="match status" value="1"/>
</dbReference>
<dbReference type="Gene3D" id="3.40.640.10">
    <property type="entry name" value="Type I PLP-dependent aspartate aminotransferase-like (Major domain)"/>
    <property type="match status" value="1"/>
</dbReference>
<dbReference type="RefSeq" id="WP_406701041.1">
    <property type="nucleotide sequence ID" value="NZ_CP155447.1"/>
</dbReference>
<dbReference type="PANTHER" id="PTHR43586:SF15">
    <property type="entry name" value="BLR3095 PROTEIN"/>
    <property type="match status" value="1"/>
</dbReference>
<dbReference type="EMBL" id="CP155447">
    <property type="protein sequence ID" value="XBH08206.1"/>
    <property type="molecule type" value="Genomic_DNA"/>
</dbReference>